<dbReference type="SUPFAM" id="SSF56059">
    <property type="entry name" value="Glutathione synthetase ATP-binding domain-like"/>
    <property type="match status" value="1"/>
</dbReference>
<name>A0ABX8GXX3_9BACT</name>
<feature type="domain" description="ATP-grasp" evidence="2">
    <location>
        <begin position="137"/>
        <end position="347"/>
    </location>
</feature>
<evidence type="ECO:0000259" key="2">
    <source>
        <dbReference type="PROSITE" id="PS50975"/>
    </source>
</evidence>
<keyword evidence="4" id="KW-1185">Reference proteome</keyword>
<organism evidence="3 4">
    <name type="scientific">Flammeovirga kamogawensis</name>
    <dbReference type="NCBI Taxonomy" id="373891"/>
    <lineage>
        <taxon>Bacteria</taxon>
        <taxon>Pseudomonadati</taxon>
        <taxon>Bacteroidota</taxon>
        <taxon>Cytophagia</taxon>
        <taxon>Cytophagales</taxon>
        <taxon>Flammeovirgaceae</taxon>
        <taxon>Flammeovirga</taxon>
    </lineage>
</organism>
<evidence type="ECO:0000256" key="1">
    <source>
        <dbReference type="PROSITE-ProRule" id="PRU00409"/>
    </source>
</evidence>
<keyword evidence="1" id="KW-0067">ATP-binding</keyword>
<evidence type="ECO:0000313" key="4">
    <source>
        <dbReference type="Proteomes" id="UP000682802"/>
    </source>
</evidence>
<gene>
    <name evidence="3" type="ORF">KM029_04760</name>
</gene>
<keyword evidence="1" id="KW-0547">Nucleotide-binding</keyword>
<accession>A0ABX8GXX3</accession>
<sequence length="394" mass="45063">MTSLFYFNPSCEISVLKGQKHFTPSKAFIVLQEDLYLLMYWLLRGDDILYTNQVFSDQLKKSLLSLHKGKVMTSKEIKEDKQLVLDTYIPWGDAPNVEVDLKNIKHKFKKPKIYNEKVKAIYHRMFGFDLLKKCIDKKIPNVISLKDIGGFYTEKSKVLQSISNLFKEGAKAVVLKLPFSSSGRGLLVLRREEITKSVELWVESGLKGQGSIYVSPWLDKTKDISFLFSVNNRKITYQGSTVFSVSSTGQYQGATLTLFENQIPFQLKDSITSIIELLLLELNSNDLLLSMQGNIGIDAMLYTTDDGIEMIHPCLEINPRNTMGHVALALQKVTDYKGQFSILSKLECPAFDEFEEMMKKEHPLEINNRKIEKGFFPLTDVQNAKQFYAYILVE</sequence>
<proteinExistence type="predicted"/>
<reference evidence="3 4" key="1">
    <citation type="submission" date="2021-05" db="EMBL/GenBank/DDBJ databases">
        <title>Comparative genomic studies on the polysaccharide-degrading batcterial strains of the Flammeovirga genus.</title>
        <authorList>
            <person name="Zewei F."/>
            <person name="Zheng Z."/>
            <person name="Yu L."/>
            <person name="Ruyue G."/>
            <person name="Yanhong M."/>
            <person name="Yuanyuan C."/>
            <person name="Jingyan G."/>
            <person name="Wenjun H."/>
        </authorList>
    </citation>
    <scope>NUCLEOTIDE SEQUENCE [LARGE SCALE GENOMIC DNA]</scope>
    <source>
        <strain evidence="3 4">YS10</strain>
    </source>
</reference>
<protein>
    <recommendedName>
        <fullName evidence="2">ATP-grasp domain-containing protein</fullName>
    </recommendedName>
</protein>
<evidence type="ECO:0000313" key="3">
    <source>
        <dbReference type="EMBL" id="QWG08253.1"/>
    </source>
</evidence>
<dbReference type="PROSITE" id="PS50975">
    <property type="entry name" value="ATP_GRASP"/>
    <property type="match status" value="1"/>
</dbReference>
<dbReference type="EMBL" id="CP076128">
    <property type="protein sequence ID" value="QWG08253.1"/>
    <property type="molecule type" value="Genomic_DNA"/>
</dbReference>
<dbReference type="Proteomes" id="UP000682802">
    <property type="component" value="Chromosome 1"/>
</dbReference>
<dbReference type="RefSeq" id="WP_144075626.1">
    <property type="nucleotide sequence ID" value="NZ_CP076128.1"/>
</dbReference>
<dbReference type="InterPro" id="IPR011761">
    <property type="entry name" value="ATP-grasp"/>
</dbReference>